<feature type="signal peptide" evidence="2">
    <location>
        <begin position="1"/>
        <end position="24"/>
    </location>
</feature>
<dbReference type="PROSITE" id="PS51257">
    <property type="entry name" value="PROKAR_LIPOPROTEIN"/>
    <property type="match status" value="1"/>
</dbReference>
<dbReference type="Pfam" id="PF04185">
    <property type="entry name" value="Phosphoesterase"/>
    <property type="match status" value="1"/>
</dbReference>
<dbReference type="SUPFAM" id="SSF53649">
    <property type="entry name" value="Alkaline phosphatase-like"/>
    <property type="match status" value="1"/>
</dbReference>
<keyword evidence="2" id="KW-0732">Signal</keyword>
<protein>
    <submittedName>
        <fullName evidence="3">Acid phosphatase</fullName>
    </submittedName>
</protein>
<keyword evidence="4" id="KW-1185">Reference proteome</keyword>
<dbReference type="PANTHER" id="PTHR31956:SF1">
    <property type="entry name" value="NON-SPECIFIC PHOSPHOLIPASE C1"/>
    <property type="match status" value="1"/>
</dbReference>
<evidence type="ECO:0000256" key="2">
    <source>
        <dbReference type="SAM" id="SignalP"/>
    </source>
</evidence>
<evidence type="ECO:0000313" key="4">
    <source>
        <dbReference type="Proteomes" id="UP000707352"/>
    </source>
</evidence>
<gene>
    <name evidence="3" type="ORF">HB375_11945</name>
</gene>
<comment type="caution">
    <text evidence="3">The sequence shown here is derived from an EMBL/GenBank/DDBJ whole genome shotgun (WGS) entry which is preliminary data.</text>
</comment>
<keyword evidence="1" id="KW-0378">Hydrolase</keyword>
<proteinExistence type="predicted"/>
<dbReference type="CDD" id="cd16013">
    <property type="entry name" value="AcpA"/>
    <property type="match status" value="1"/>
</dbReference>
<accession>A0ABX0VCZ9</accession>
<name>A0ABX0VCZ9_9HYPH</name>
<feature type="chain" id="PRO_5047189916" evidence="2">
    <location>
        <begin position="25"/>
        <end position="483"/>
    </location>
</feature>
<dbReference type="PANTHER" id="PTHR31956">
    <property type="entry name" value="NON-SPECIFIC PHOSPHOLIPASE C4-RELATED"/>
    <property type="match status" value="1"/>
</dbReference>
<sequence length="483" mass="53524">MRIRLSLLGAAVCACTTMANPSFAQSPQGLEKLSHILVLYLENRSFDNMFGEFPGANGIADAGEGAIQRKRDGQPFSTLPVAKKPFNLPENPSELREIEALGDLPNEPFAIDGIRPGVTTSTYTRDLTHSFYTHRSQIHGGQNDLFALYSDAGALTMGHYSAAALKDSHLWQLAGRYTLLDNFFQGAFGGSFLNHIWLVCACAPVWPNPRKELRSEVDEHGNVVRERKVSAASDGDYALNTTQSELFNNGKQGKDLLPPQTAPTIGDRLSEKEIDWAWYAGGWNLAIRDRTTEEDEQLTDLVFQWHHQPFASFARFDPTNVAGRHERDKHLKDATQLEEDIKAGTLPPVAFYKPIGVLNQHPDYASLDAADEEVARIVRLLEDSPMRDSYALIITYDEYGGFFDHVAPPEIGADGEKADFFGPGSRVPTIVVSPFARKGVIDHTPYDTTSILKLIGERHHLAPLPSPRYGAVESLAKAFDFDR</sequence>
<reference evidence="3 4" key="1">
    <citation type="submission" date="2020-03" db="EMBL/GenBank/DDBJ databases">
        <title>The genome sequence of Microvirga sp. c23x22.</title>
        <authorList>
            <person name="Zhang X."/>
        </authorList>
    </citation>
    <scope>NUCLEOTIDE SEQUENCE [LARGE SCALE GENOMIC DNA]</scope>
    <source>
        <strain evidence="4">c23x22</strain>
    </source>
</reference>
<evidence type="ECO:0000313" key="3">
    <source>
        <dbReference type="EMBL" id="NIX77321.1"/>
    </source>
</evidence>
<evidence type="ECO:0000256" key="1">
    <source>
        <dbReference type="ARBA" id="ARBA00022801"/>
    </source>
</evidence>
<dbReference type="RefSeq" id="WP_167673194.1">
    <property type="nucleotide sequence ID" value="NZ_JAATJS010000003.1"/>
</dbReference>
<dbReference type="InterPro" id="IPR007312">
    <property type="entry name" value="Phosphoesterase"/>
</dbReference>
<organism evidence="3 4">
    <name type="scientific">Microvirga terricola</name>
    <dbReference type="NCBI Taxonomy" id="2719797"/>
    <lineage>
        <taxon>Bacteria</taxon>
        <taxon>Pseudomonadati</taxon>
        <taxon>Pseudomonadota</taxon>
        <taxon>Alphaproteobacteria</taxon>
        <taxon>Hyphomicrobiales</taxon>
        <taxon>Methylobacteriaceae</taxon>
        <taxon>Microvirga</taxon>
    </lineage>
</organism>
<dbReference type="Gene3D" id="3.40.720.10">
    <property type="entry name" value="Alkaline Phosphatase, subunit A"/>
    <property type="match status" value="2"/>
</dbReference>
<dbReference type="Proteomes" id="UP000707352">
    <property type="component" value="Unassembled WGS sequence"/>
</dbReference>
<dbReference type="EMBL" id="JAATJS010000003">
    <property type="protein sequence ID" value="NIX77321.1"/>
    <property type="molecule type" value="Genomic_DNA"/>
</dbReference>
<dbReference type="InterPro" id="IPR017850">
    <property type="entry name" value="Alkaline_phosphatase_core_sf"/>
</dbReference>